<dbReference type="PROSITE" id="PS00107">
    <property type="entry name" value="PROTEIN_KINASE_ATP"/>
    <property type="match status" value="1"/>
</dbReference>
<dbReference type="Gene3D" id="1.10.510.10">
    <property type="entry name" value="Transferase(Phosphotransferase) domain 1"/>
    <property type="match status" value="1"/>
</dbReference>
<evidence type="ECO:0000256" key="2">
    <source>
        <dbReference type="ARBA" id="ARBA00022741"/>
    </source>
</evidence>
<dbReference type="InterPro" id="IPR000719">
    <property type="entry name" value="Prot_kinase_dom"/>
</dbReference>
<dbReference type="CDD" id="cd14014">
    <property type="entry name" value="STKc_PknB_like"/>
    <property type="match status" value="1"/>
</dbReference>
<dbReference type="OrthoDB" id="6111975at2"/>
<sequence length="978" mass="104609">MSSEEHQSFGEKTSLGAKPSKPLSDGMSLPGQDSPAPGSSEPDSPASDSPASDSPAPGAADQDVSSSEDLSSVANLSSIDGDPTIENFESSDQGSSSSENLPITDEPTRAFGSFMADSDSLDFSMASSPQVDDDVPKQIGGYVIQKLIGSGGMGNVYLAEHTRMQRLVAIKMLPIKRMKEVTAVQRFYAEVLAASRLMHPNIVTAFDAGESEQGIHYLAMEFVDGMTLTRWVATRGPLGVGEAAAIIRQAALGLLHAHRAGIIHRDVKPGNLMRASDGTIKVLDLGLARINAAEYYSPSGKASAKESAEPSSKGRLVGTLPFMSPEQLEDPDQADARSDIYSLGATMYFLLTASPPFTGEYLDQVYGHRHGEIPDLMQARGDVDLRFAHIFSRMMAKKPDERYASLDEVIDDLGQYANQVDAPVWMTEFANRIANHDSSTFGGGSTQSGGSTSGASSKVFAIDYGMFYSATAAASPLGGVNPLPAGGDDRPLFRMAIASDEDRLIFGQDAIQRRSESPKSLVHCLPMYIGKPLMDRKVIGRSCPPEVLVAILLRKIRFNAWPGSPGPLATAITIPASYDQLHRRSVLQSAQMAGFPSVRLVDRSVAAVQSLLIPDDASLPGGFADRSLDLGDAQKEQTVLFVGVSGQSLEVAVMRRDSVRLHQLATAGHWHQGSLPWLHRLVDLAADAFTNQFGFDPRQSSRTAASLQIGCEKAMNSLLLSPTATIKLVAPKSRRLQLVKPGTELSVTVTRSQWLQNCEGLIAGILIAVRKACAQASVSMKDIDISVTMGAILRIGEVRDAVMAGLRSDAVRRTVERADVARGAAACLAAELPGRGDVIGPPRGVTSQAIGIVIEDAKRRRRILPIIPKGTSLPARTNRRLTISANRKSMTLSLVESSGVNGHDWHSLGRYEITAGESSDQQVLTSRMIGFEINVNGCLSVRAQTPGVAASTKLPPLPASTITEESMAEWTKWIASLV</sequence>
<feature type="domain" description="Protein kinase" evidence="7">
    <location>
        <begin position="142"/>
        <end position="417"/>
    </location>
</feature>
<name>A0A517NEJ8_9BACT</name>
<dbReference type="Proteomes" id="UP000318538">
    <property type="component" value="Chromosome"/>
</dbReference>
<feature type="compositionally biased region" description="Polar residues" evidence="6">
    <location>
        <begin position="63"/>
        <end position="78"/>
    </location>
</feature>
<dbReference type="EC" id="2.7.11.1" evidence="8"/>
<reference evidence="8 9" key="1">
    <citation type="submission" date="2019-02" db="EMBL/GenBank/DDBJ databases">
        <title>Deep-cultivation of Planctomycetes and their phenomic and genomic characterization uncovers novel biology.</title>
        <authorList>
            <person name="Wiegand S."/>
            <person name="Jogler M."/>
            <person name="Boedeker C."/>
            <person name="Pinto D."/>
            <person name="Vollmers J."/>
            <person name="Rivas-Marin E."/>
            <person name="Kohn T."/>
            <person name="Peeters S.H."/>
            <person name="Heuer A."/>
            <person name="Rast P."/>
            <person name="Oberbeckmann S."/>
            <person name="Bunk B."/>
            <person name="Jeske O."/>
            <person name="Meyerdierks A."/>
            <person name="Storesund J.E."/>
            <person name="Kallscheuer N."/>
            <person name="Luecker S."/>
            <person name="Lage O.M."/>
            <person name="Pohl T."/>
            <person name="Merkel B.J."/>
            <person name="Hornburger P."/>
            <person name="Mueller R.-W."/>
            <person name="Bruemmer F."/>
            <person name="Labrenz M."/>
            <person name="Spormann A.M."/>
            <person name="Op den Camp H."/>
            <person name="Overmann J."/>
            <person name="Amann R."/>
            <person name="Jetten M.S.M."/>
            <person name="Mascher T."/>
            <person name="Medema M.H."/>
            <person name="Devos D.P."/>
            <person name="Kaster A.-K."/>
            <person name="Ovreas L."/>
            <person name="Rohde M."/>
            <person name="Galperin M.Y."/>
            <person name="Jogler C."/>
        </authorList>
    </citation>
    <scope>NUCLEOTIDE SEQUENCE [LARGE SCALE GENOMIC DNA]</scope>
    <source>
        <strain evidence="8 9">K22_7</strain>
    </source>
</reference>
<keyword evidence="1 8" id="KW-0808">Transferase</keyword>
<accession>A0A517NEJ8</accession>
<feature type="compositionally biased region" description="Low complexity" evidence="6">
    <location>
        <begin position="33"/>
        <end position="61"/>
    </location>
</feature>
<evidence type="ECO:0000259" key="7">
    <source>
        <dbReference type="PROSITE" id="PS50011"/>
    </source>
</evidence>
<dbReference type="AlphaFoldDB" id="A0A517NEJ8"/>
<dbReference type="Pfam" id="PF00069">
    <property type="entry name" value="Pkinase"/>
    <property type="match status" value="1"/>
</dbReference>
<dbReference type="InterPro" id="IPR013126">
    <property type="entry name" value="Hsp_70_fam"/>
</dbReference>
<keyword evidence="4 5" id="KW-0067">ATP-binding</keyword>
<dbReference type="Gene3D" id="2.60.34.10">
    <property type="entry name" value="Substrate Binding Domain Of DNAk, Chain A, domain 1"/>
    <property type="match status" value="1"/>
</dbReference>
<dbReference type="SUPFAM" id="SSF100920">
    <property type="entry name" value="Heat shock protein 70kD (HSP70), peptide-binding domain"/>
    <property type="match status" value="1"/>
</dbReference>
<dbReference type="Gene3D" id="3.90.640.10">
    <property type="entry name" value="Actin, Chain A, domain 4"/>
    <property type="match status" value="1"/>
</dbReference>
<dbReference type="InterPro" id="IPR011009">
    <property type="entry name" value="Kinase-like_dom_sf"/>
</dbReference>
<dbReference type="InterPro" id="IPR029047">
    <property type="entry name" value="HSP70_peptide-bd_sf"/>
</dbReference>
<dbReference type="GO" id="GO:0140662">
    <property type="term" value="F:ATP-dependent protein folding chaperone"/>
    <property type="evidence" value="ECO:0007669"/>
    <property type="project" value="InterPro"/>
</dbReference>
<gene>
    <name evidence="8" type="primary">pknB_12</name>
    <name evidence="8" type="ORF">K227x_39540</name>
</gene>
<proteinExistence type="predicted"/>
<dbReference type="InterPro" id="IPR043129">
    <property type="entry name" value="ATPase_NBD"/>
</dbReference>
<evidence type="ECO:0000256" key="5">
    <source>
        <dbReference type="PROSITE-ProRule" id="PRU10141"/>
    </source>
</evidence>
<evidence type="ECO:0000256" key="6">
    <source>
        <dbReference type="SAM" id="MobiDB-lite"/>
    </source>
</evidence>
<protein>
    <submittedName>
        <fullName evidence="8">Serine/threonine-protein kinase PknB</fullName>
        <ecNumber evidence="8">2.7.11.1</ecNumber>
    </submittedName>
</protein>
<dbReference type="RefSeq" id="WP_145171752.1">
    <property type="nucleotide sequence ID" value="NZ_CP036525.1"/>
</dbReference>
<evidence type="ECO:0000256" key="3">
    <source>
        <dbReference type="ARBA" id="ARBA00022777"/>
    </source>
</evidence>
<organism evidence="8 9">
    <name type="scientific">Rubripirellula lacrimiformis</name>
    <dbReference type="NCBI Taxonomy" id="1930273"/>
    <lineage>
        <taxon>Bacteria</taxon>
        <taxon>Pseudomonadati</taxon>
        <taxon>Planctomycetota</taxon>
        <taxon>Planctomycetia</taxon>
        <taxon>Pirellulales</taxon>
        <taxon>Pirellulaceae</taxon>
        <taxon>Rubripirellula</taxon>
    </lineage>
</organism>
<dbReference type="InterPro" id="IPR017441">
    <property type="entry name" value="Protein_kinase_ATP_BS"/>
</dbReference>
<feature type="region of interest" description="Disordered" evidence="6">
    <location>
        <begin position="1"/>
        <end position="110"/>
    </location>
</feature>
<dbReference type="PANTHER" id="PTHR43289">
    <property type="entry name" value="MITOGEN-ACTIVATED PROTEIN KINASE KINASE KINASE 20-RELATED"/>
    <property type="match status" value="1"/>
</dbReference>
<dbReference type="KEGG" id="rlc:K227x_39540"/>
<evidence type="ECO:0000313" key="8">
    <source>
        <dbReference type="EMBL" id="QDT05553.1"/>
    </source>
</evidence>
<evidence type="ECO:0000256" key="4">
    <source>
        <dbReference type="ARBA" id="ARBA00022840"/>
    </source>
</evidence>
<dbReference type="GO" id="GO:0005524">
    <property type="term" value="F:ATP binding"/>
    <property type="evidence" value="ECO:0007669"/>
    <property type="project" value="UniProtKB-UniRule"/>
</dbReference>
<dbReference type="PROSITE" id="PS50011">
    <property type="entry name" value="PROTEIN_KINASE_DOM"/>
    <property type="match status" value="1"/>
</dbReference>
<dbReference type="PANTHER" id="PTHR43289:SF6">
    <property type="entry name" value="SERINE_THREONINE-PROTEIN KINASE NEKL-3"/>
    <property type="match status" value="1"/>
</dbReference>
<dbReference type="SMART" id="SM00220">
    <property type="entry name" value="S_TKc"/>
    <property type="match status" value="1"/>
</dbReference>
<keyword evidence="2 5" id="KW-0547">Nucleotide-binding</keyword>
<dbReference type="Gene3D" id="3.30.420.40">
    <property type="match status" value="2"/>
</dbReference>
<keyword evidence="9" id="KW-1185">Reference proteome</keyword>
<dbReference type="GO" id="GO:0004674">
    <property type="term" value="F:protein serine/threonine kinase activity"/>
    <property type="evidence" value="ECO:0007669"/>
    <property type="project" value="UniProtKB-EC"/>
</dbReference>
<dbReference type="SUPFAM" id="SSF56112">
    <property type="entry name" value="Protein kinase-like (PK-like)"/>
    <property type="match status" value="1"/>
</dbReference>
<evidence type="ECO:0000313" key="9">
    <source>
        <dbReference type="Proteomes" id="UP000318538"/>
    </source>
</evidence>
<dbReference type="SUPFAM" id="SSF53067">
    <property type="entry name" value="Actin-like ATPase domain"/>
    <property type="match status" value="2"/>
</dbReference>
<evidence type="ECO:0000256" key="1">
    <source>
        <dbReference type="ARBA" id="ARBA00022679"/>
    </source>
</evidence>
<dbReference type="Gene3D" id="3.30.200.20">
    <property type="entry name" value="Phosphorylase Kinase, domain 1"/>
    <property type="match status" value="1"/>
</dbReference>
<keyword evidence="3 8" id="KW-0418">Kinase</keyword>
<dbReference type="EMBL" id="CP036525">
    <property type="protein sequence ID" value="QDT05553.1"/>
    <property type="molecule type" value="Genomic_DNA"/>
</dbReference>
<dbReference type="Pfam" id="PF00012">
    <property type="entry name" value="HSP70"/>
    <property type="match status" value="1"/>
</dbReference>
<feature type="binding site" evidence="5">
    <location>
        <position position="176"/>
    </location>
    <ligand>
        <name>ATP</name>
        <dbReference type="ChEBI" id="CHEBI:30616"/>
    </ligand>
</feature>